<feature type="transmembrane region" description="Helical" evidence="1">
    <location>
        <begin position="48"/>
        <end position="72"/>
    </location>
</feature>
<evidence type="ECO:0000313" key="3">
    <source>
        <dbReference type="Proteomes" id="UP000249081"/>
    </source>
</evidence>
<reference evidence="2 3" key="2">
    <citation type="submission" date="2018-06" db="EMBL/GenBank/DDBJ databases">
        <title>Metagenomic assembly of (sub)arctic Cyanobacteria and their associated microbiome from non-axenic cultures.</title>
        <authorList>
            <person name="Baurain D."/>
        </authorList>
    </citation>
    <scope>NUCLEOTIDE SEQUENCE [LARGE SCALE GENOMIC DNA]</scope>
    <source>
        <strain evidence="2">ULC041bin1</strain>
    </source>
</reference>
<comment type="caution">
    <text evidence="2">The sequence shown here is derived from an EMBL/GenBank/DDBJ whole genome shotgun (WGS) entry which is preliminary data.</text>
</comment>
<keyword evidence="1" id="KW-1133">Transmembrane helix</keyword>
<organism evidence="2 3">
    <name type="scientific">Shackletoniella antarctica</name>
    <dbReference type="NCBI Taxonomy" id="268115"/>
    <lineage>
        <taxon>Bacteria</taxon>
        <taxon>Bacillati</taxon>
        <taxon>Cyanobacteriota</taxon>
        <taxon>Cyanophyceae</taxon>
        <taxon>Oculatellales</taxon>
        <taxon>Oculatellaceae</taxon>
        <taxon>Shackletoniella</taxon>
    </lineage>
</organism>
<keyword evidence="1" id="KW-0812">Transmembrane</keyword>
<dbReference type="AlphaFoldDB" id="A0A2W4WMI6"/>
<sequence>MSKSSTPTSARDSSTPLLVGACIAWGVATLLFFLLFTAPGEDGAQPDWFLTGINLLEIGAFFFAALLCFRNWRSSQIVSGRNVWFWIGLGLLFYAMGTVLFFIWGTVWGLDPAVSLGDFFYIFSYIFLAAGMFKAVLPRRLNLELPQWMMVVGIGLGGVLLAIFVNIAAAEAIAVPLGQVPAMHHLAQAPPDIAPAPALEAAPAEAPALEVEEEASSAPPLILQIDGMLEPLVDAVGLLYLIGDIVLLVIAGTLLVAFWGGRYSQSWKLIAIAAFCLYIADMFFAYAINTDTYVEGSLWEVFWTFSAVFFGLGAVVEHAVSVNSRRSPRRRRG</sequence>
<reference evidence="3" key="1">
    <citation type="submission" date="2018-04" db="EMBL/GenBank/DDBJ databases">
        <authorList>
            <person name="Cornet L."/>
        </authorList>
    </citation>
    <scope>NUCLEOTIDE SEQUENCE [LARGE SCALE GENOMIC DNA]</scope>
</reference>
<feature type="transmembrane region" description="Helical" evidence="1">
    <location>
        <begin position="84"/>
        <end position="107"/>
    </location>
</feature>
<protein>
    <submittedName>
        <fullName evidence="2">Uncharacterized protein</fullName>
    </submittedName>
</protein>
<evidence type="ECO:0000256" key="1">
    <source>
        <dbReference type="SAM" id="Phobius"/>
    </source>
</evidence>
<feature type="transmembrane region" description="Helical" evidence="1">
    <location>
        <begin position="301"/>
        <end position="322"/>
    </location>
</feature>
<dbReference type="EMBL" id="QBMN01000017">
    <property type="protein sequence ID" value="PZO44407.1"/>
    <property type="molecule type" value="Genomic_DNA"/>
</dbReference>
<keyword evidence="1" id="KW-0472">Membrane</keyword>
<feature type="transmembrane region" description="Helical" evidence="1">
    <location>
        <begin position="149"/>
        <end position="169"/>
    </location>
</feature>
<feature type="transmembrane region" description="Helical" evidence="1">
    <location>
        <begin position="238"/>
        <end position="257"/>
    </location>
</feature>
<dbReference type="Proteomes" id="UP000249081">
    <property type="component" value="Unassembled WGS sequence"/>
</dbReference>
<proteinExistence type="predicted"/>
<feature type="transmembrane region" description="Helical" evidence="1">
    <location>
        <begin position="269"/>
        <end position="289"/>
    </location>
</feature>
<accession>A0A2W4WMI6</accession>
<feature type="transmembrane region" description="Helical" evidence="1">
    <location>
        <begin position="16"/>
        <end position="36"/>
    </location>
</feature>
<feature type="transmembrane region" description="Helical" evidence="1">
    <location>
        <begin position="119"/>
        <end position="137"/>
    </location>
</feature>
<gene>
    <name evidence="2" type="ORF">DCF17_04050</name>
</gene>
<name>A0A2W4WMI6_9CYAN</name>
<evidence type="ECO:0000313" key="2">
    <source>
        <dbReference type="EMBL" id="PZO44407.1"/>
    </source>
</evidence>